<dbReference type="Gene3D" id="3.10.290.10">
    <property type="entry name" value="RNA-binding S4 domain"/>
    <property type="match status" value="1"/>
</dbReference>
<dbReference type="SUPFAM" id="SSF55120">
    <property type="entry name" value="Pseudouridine synthase"/>
    <property type="match status" value="1"/>
</dbReference>
<evidence type="ECO:0000259" key="7">
    <source>
        <dbReference type="Pfam" id="PF00849"/>
    </source>
</evidence>
<dbReference type="Pfam" id="PF01479">
    <property type="entry name" value="S4"/>
    <property type="match status" value="1"/>
</dbReference>
<dbReference type="PANTHER" id="PTHR21600">
    <property type="entry name" value="MITOCHONDRIAL RNA PSEUDOURIDINE SYNTHASE"/>
    <property type="match status" value="1"/>
</dbReference>
<evidence type="ECO:0000256" key="5">
    <source>
        <dbReference type="PROSITE-ProRule" id="PRU00182"/>
    </source>
</evidence>
<dbReference type="SUPFAM" id="SSF55174">
    <property type="entry name" value="Alpha-L RNA-binding motif"/>
    <property type="match status" value="1"/>
</dbReference>
<evidence type="ECO:0000256" key="4">
    <source>
        <dbReference type="PIRSR" id="PIRSR606225-1"/>
    </source>
</evidence>
<dbReference type="EMBL" id="CP116346">
    <property type="protein sequence ID" value="WIT11838.1"/>
    <property type="molecule type" value="Genomic_DNA"/>
</dbReference>
<feature type="domain" description="Pseudouridine synthase RsuA/RluA-like" evidence="7">
    <location>
        <begin position="99"/>
        <end position="249"/>
    </location>
</feature>
<dbReference type="InterPro" id="IPR050188">
    <property type="entry name" value="RluA_PseudoU_synthase"/>
</dbReference>
<dbReference type="CDD" id="cd00165">
    <property type="entry name" value="S4"/>
    <property type="match status" value="1"/>
</dbReference>
<evidence type="ECO:0000313" key="9">
    <source>
        <dbReference type="EMBL" id="WIT11838.1"/>
    </source>
</evidence>
<proteinExistence type="inferred from homology"/>
<dbReference type="InterPro" id="IPR006225">
    <property type="entry name" value="PsdUridine_synth_RluC/D"/>
</dbReference>
<dbReference type="Gene3D" id="3.30.2350.10">
    <property type="entry name" value="Pseudouridine synthase"/>
    <property type="match status" value="1"/>
</dbReference>
<evidence type="ECO:0000256" key="1">
    <source>
        <dbReference type="ARBA" id="ARBA00010876"/>
    </source>
</evidence>
<dbReference type="KEGG" id="pais:PFX98_23635"/>
<dbReference type="GO" id="GO:0003723">
    <property type="term" value="F:RNA binding"/>
    <property type="evidence" value="ECO:0007669"/>
    <property type="project" value="UniProtKB-KW"/>
</dbReference>
<dbReference type="AlphaFoldDB" id="A0AA95NGN1"/>
<feature type="domain" description="RNA-binding S4" evidence="8">
    <location>
        <begin position="24"/>
        <end position="71"/>
    </location>
</feature>
<dbReference type="PROSITE" id="PS50889">
    <property type="entry name" value="S4"/>
    <property type="match status" value="1"/>
</dbReference>
<organism evidence="9 10">
    <name type="scientific">Paucibacter sediminis</name>
    <dbReference type="NCBI Taxonomy" id="3019553"/>
    <lineage>
        <taxon>Bacteria</taxon>
        <taxon>Pseudomonadati</taxon>
        <taxon>Pseudomonadota</taxon>
        <taxon>Betaproteobacteria</taxon>
        <taxon>Burkholderiales</taxon>
        <taxon>Sphaerotilaceae</taxon>
        <taxon>Roseateles</taxon>
    </lineage>
</organism>
<accession>A0AA95NGN1</accession>
<evidence type="ECO:0000256" key="6">
    <source>
        <dbReference type="RuleBase" id="RU362028"/>
    </source>
</evidence>
<dbReference type="RefSeq" id="WP_285232924.1">
    <property type="nucleotide sequence ID" value="NZ_CP116346.1"/>
</dbReference>
<dbReference type="GO" id="GO:0160140">
    <property type="term" value="F:23S rRNA pseudouridine(1911/1915/1917) synthase activity"/>
    <property type="evidence" value="ECO:0007669"/>
    <property type="project" value="UniProtKB-EC"/>
</dbReference>
<evidence type="ECO:0000313" key="10">
    <source>
        <dbReference type="Proteomes" id="UP001177769"/>
    </source>
</evidence>
<keyword evidence="5" id="KW-0694">RNA-binding</keyword>
<dbReference type="InterPro" id="IPR006224">
    <property type="entry name" value="PsdUridine_synth_RluA-like_CS"/>
</dbReference>
<dbReference type="InterPro" id="IPR020103">
    <property type="entry name" value="PsdUridine_synth_cat_dom_sf"/>
</dbReference>
<sequence>MDAVEADVEVETRVAQVDEGWHLQRLDKFLVQLAPEFSRNHLQGLIERACVSVNGVQAASAAQKLRAGQQVRVSLQPTEESKAFRAEPMDLQVVFEDEHVLVLNKPAGVVVHPAAGNWSGTIMNGLLAHHAPAAALPRAGIVHRLDKDTSGLMVVGKTLAAVTALSRMIAAREVHREYLALAAGRVPGSLVIEAPLARDPVSRVKMAVVASGKPSRTDVFCLGWSEGISALHCVLHSGRTHQIRVHLASRGFPLVADALYGGAPALGMKRQALHAARLSFAHPIGGEALRFDAQLPQDLASAWALAGLPAPEF</sequence>
<evidence type="ECO:0000259" key="8">
    <source>
        <dbReference type="Pfam" id="PF01479"/>
    </source>
</evidence>
<comment type="catalytic activity">
    <reaction evidence="3">
        <text>uridine(1911/1915/1917) in 23S rRNA = pseudouridine(1911/1915/1917) in 23S rRNA</text>
        <dbReference type="Rhea" id="RHEA:42524"/>
        <dbReference type="Rhea" id="RHEA-COMP:10097"/>
        <dbReference type="Rhea" id="RHEA-COMP:10098"/>
        <dbReference type="ChEBI" id="CHEBI:65314"/>
        <dbReference type="ChEBI" id="CHEBI:65315"/>
        <dbReference type="EC" id="5.4.99.23"/>
    </reaction>
</comment>
<dbReference type="NCBIfam" id="TIGR00005">
    <property type="entry name" value="rluA_subfam"/>
    <property type="match status" value="1"/>
</dbReference>
<evidence type="ECO:0000256" key="3">
    <source>
        <dbReference type="ARBA" id="ARBA00036882"/>
    </source>
</evidence>
<protein>
    <recommendedName>
        <fullName evidence="6">Pseudouridine synthase</fullName>
        <ecNumber evidence="6">5.4.99.-</ecNumber>
    </recommendedName>
</protein>
<evidence type="ECO:0000256" key="2">
    <source>
        <dbReference type="ARBA" id="ARBA00023235"/>
    </source>
</evidence>
<dbReference type="Proteomes" id="UP001177769">
    <property type="component" value="Chromosome"/>
</dbReference>
<dbReference type="CDD" id="cd02869">
    <property type="entry name" value="PseudoU_synth_RluA_like"/>
    <property type="match status" value="1"/>
</dbReference>
<dbReference type="GO" id="GO:0000455">
    <property type="term" value="P:enzyme-directed rRNA pseudouridine synthesis"/>
    <property type="evidence" value="ECO:0007669"/>
    <property type="project" value="TreeGrafter"/>
</dbReference>
<dbReference type="InterPro" id="IPR002942">
    <property type="entry name" value="S4_RNA-bd"/>
</dbReference>
<comment type="function">
    <text evidence="6">Responsible for synthesis of pseudouridine from uracil.</text>
</comment>
<keyword evidence="2 6" id="KW-0413">Isomerase</keyword>
<reference evidence="9" key="1">
    <citation type="submission" date="2023-01" db="EMBL/GenBank/DDBJ databases">
        <title>Whole genome sequence of Paucibacter sp. S2-9 isolated from pond sediment.</title>
        <authorList>
            <person name="Jung J.Y."/>
        </authorList>
    </citation>
    <scope>NUCLEOTIDE SEQUENCE</scope>
    <source>
        <strain evidence="9">S2-9</strain>
    </source>
</reference>
<dbReference type="PANTHER" id="PTHR21600:SF44">
    <property type="entry name" value="RIBOSOMAL LARGE SUBUNIT PSEUDOURIDINE SYNTHASE D"/>
    <property type="match status" value="1"/>
</dbReference>
<dbReference type="Pfam" id="PF00849">
    <property type="entry name" value="PseudoU_synth_2"/>
    <property type="match status" value="1"/>
</dbReference>
<dbReference type="EC" id="5.4.99.-" evidence="6"/>
<keyword evidence="10" id="KW-1185">Reference proteome</keyword>
<gene>
    <name evidence="9" type="ORF">PFX98_23635</name>
</gene>
<name>A0AA95NGN1_9BURK</name>
<dbReference type="InterPro" id="IPR006145">
    <property type="entry name" value="PsdUridine_synth_RsuA/RluA"/>
</dbReference>
<comment type="similarity">
    <text evidence="1 6">Belongs to the pseudouridine synthase RluA family.</text>
</comment>
<comment type="catalytic activity">
    <reaction evidence="6">
        <text>a uridine in RNA = a pseudouridine in RNA</text>
        <dbReference type="Rhea" id="RHEA:48348"/>
        <dbReference type="Rhea" id="RHEA-COMP:12068"/>
        <dbReference type="Rhea" id="RHEA-COMP:12069"/>
        <dbReference type="ChEBI" id="CHEBI:65314"/>
        <dbReference type="ChEBI" id="CHEBI:65315"/>
    </reaction>
</comment>
<dbReference type="PROSITE" id="PS01129">
    <property type="entry name" value="PSI_RLU"/>
    <property type="match status" value="1"/>
</dbReference>
<feature type="active site" evidence="4">
    <location>
        <position position="146"/>
    </location>
</feature>
<dbReference type="InterPro" id="IPR036986">
    <property type="entry name" value="S4_RNA-bd_sf"/>
</dbReference>